<dbReference type="EMBL" id="BAEG01000080">
    <property type="protein sequence ID" value="GAB15014.1"/>
    <property type="molecule type" value="Genomic_DNA"/>
</dbReference>
<reference evidence="2 3" key="1">
    <citation type="submission" date="2011-12" db="EMBL/GenBank/DDBJ databases">
        <title>Whole genome shotgun sequence of Arthrobacter globiformis NBRC 12137.</title>
        <authorList>
            <person name="Miyazawa S."/>
            <person name="Hosoyama A."/>
            <person name="Tsuchikane K."/>
            <person name="Katsumata H."/>
            <person name="Yamazaki S."/>
            <person name="Fujita N."/>
        </authorList>
    </citation>
    <scope>NUCLEOTIDE SEQUENCE [LARGE SCALE GENOMIC DNA]</scope>
    <source>
        <strain evidence="2 3">NBRC 12137</strain>
    </source>
</reference>
<feature type="region of interest" description="Disordered" evidence="1">
    <location>
        <begin position="1"/>
        <end position="36"/>
    </location>
</feature>
<evidence type="ECO:0000313" key="2">
    <source>
        <dbReference type="EMBL" id="GAB15014.1"/>
    </source>
</evidence>
<comment type="caution">
    <text evidence="2">The sequence shown here is derived from an EMBL/GenBank/DDBJ whole genome shotgun (WGS) entry which is preliminary data.</text>
</comment>
<gene>
    <name evidence="2" type="ORF">ARGLB_080_00780</name>
</gene>
<protein>
    <submittedName>
        <fullName evidence="2">Uncharacterized protein</fullName>
    </submittedName>
</protein>
<dbReference type="STRING" id="1077972.ARGLB_080_00780"/>
<dbReference type="Proteomes" id="UP000003828">
    <property type="component" value="Unassembled WGS sequence"/>
</dbReference>
<evidence type="ECO:0000313" key="3">
    <source>
        <dbReference type="Proteomes" id="UP000003828"/>
    </source>
</evidence>
<sequence>MRTGGPLEDGHLQGGQLKVGRSSERPGGCRPGMSGGVQCRAGQLAKRPLAAVASDQMERSCQRHLGKSRLTLGNPNPQPSGGRTPPRVLLTHLPVGGTLPPLDSKVHQQIHHGEPKQYRQTAFPFAPGFAGNAAGLIACRKGPRGGAGGR</sequence>
<feature type="compositionally biased region" description="Polar residues" evidence="1">
    <location>
        <begin position="71"/>
        <end position="81"/>
    </location>
</feature>
<proteinExistence type="predicted"/>
<organism evidence="2 3">
    <name type="scientific">Arthrobacter globiformis (strain ATCC 8010 / DSM 20124 / JCM 1332 / NBRC 12137 / NCIMB 8907 / NRRL B-2979 / 168)</name>
    <dbReference type="NCBI Taxonomy" id="1077972"/>
    <lineage>
        <taxon>Bacteria</taxon>
        <taxon>Bacillati</taxon>
        <taxon>Actinomycetota</taxon>
        <taxon>Actinomycetes</taxon>
        <taxon>Micrococcales</taxon>
        <taxon>Micrococcaceae</taxon>
        <taxon>Arthrobacter</taxon>
    </lineage>
</organism>
<accession>H0QQB3</accession>
<evidence type="ECO:0000256" key="1">
    <source>
        <dbReference type="SAM" id="MobiDB-lite"/>
    </source>
</evidence>
<feature type="region of interest" description="Disordered" evidence="1">
    <location>
        <begin position="61"/>
        <end position="87"/>
    </location>
</feature>
<keyword evidence="3" id="KW-1185">Reference proteome</keyword>
<dbReference type="AlphaFoldDB" id="H0QQB3"/>
<name>H0QQB3_ARTG1</name>